<dbReference type="PATRIC" id="fig|1249627.3.peg.988"/>
<dbReference type="InterPro" id="IPR042214">
    <property type="entry name" value="TruD_catalytic"/>
</dbReference>
<comment type="catalytic activity">
    <reaction evidence="4">
        <text>uridine(13) in tRNA = pseudouridine(13) in tRNA</text>
        <dbReference type="Rhea" id="RHEA:42540"/>
        <dbReference type="Rhea" id="RHEA-COMP:10105"/>
        <dbReference type="Rhea" id="RHEA-COMP:10106"/>
        <dbReference type="ChEBI" id="CHEBI:65314"/>
        <dbReference type="ChEBI" id="CHEBI:65315"/>
        <dbReference type="EC" id="5.4.99.27"/>
    </reaction>
</comment>
<dbReference type="PROSITE" id="PS01268">
    <property type="entry name" value="UPF0024"/>
    <property type="match status" value="1"/>
</dbReference>
<dbReference type="NCBIfam" id="TIGR00094">
    <property type="entry name" value="tRNA_TruD_broad"/>
    <property type="match status" value="1"/>
</dbReference>
<dbReference type="eggNOG" id="COG0585">
    <property type="taxonomic scope" value="Bacteria"/>
</dbReference>
<accession>W9V9Y8</accession>
<dbReference type="PANTHER" id="PTHR47811:SF1">
    <property type="entry name" value="TRNA PSEUDOURIDINE SYNTHASE D"/>
    <property type="match status" value="1"/>
</dbReference>
<evidence type="ECO:0000256" key="4">
    <source>
        <dbReference type="HAMAP-Rule" id="MF_01082"/>
    </source>
</evidence>
<evidence type="ECO:0000313" key="6">
    <source>
        <dbReference type="EMBL" id="EXJ16269.1"/>
    </source>
</evidence>
<dbReference type="InterPro" id="IPR020119">
    <property type="entry name" value="PsdUridine_synth_TruD_CS"/>
</dbReference>
<dbReference type="InterPro" id="IPR043165">
    <property type="entry name" value="TruD_insert_sf"/>
</dbReference>
<dbReference type="EMBL" id="AONC01000013">
    <property type="protein sequence ID" value="EXJ16269.1"/>
    <property type="molecule type" value="Genomic_DNA"/>
</dbReference>
<organism evidence="6 7">
    <name type="scientific">Imhoffiella purpurea</name>
    <dbReference type="NCBI Taxonomy" id="1249627"/>
    <lineage>
        <taxon>Bacteria</taxon>
        <taxon>Pseudomonadati</taxon>
        <taxon>Pseudomonadota</taxon>
        <taxon>Gammaproteobacteria</taxon>
        <taxon>Chromatiales</taxon>
        <taxon>Chromatiaceae</taxon>
        <taxon>Imhoffiella</taxon>
    </lineage>
</organism>
<keyword evidence="3 4" id="KW-0413">Isomerase</keyword>
<dbReference type="GO" id="GO:0031119">
    <property type="term" value="P:tRNA pseudouridine synthesis"/>
    <property type="evidence" value="ECO:0007669"/>
    <property type="project" value="UniProtKB-UniRule"/>
</dbReference>
<dbReference type="GO" id="GO:0160150">
    <property type="term" value="F:tRNA pseudouridine(13) synthase activity"/>
    <property type="evidence" value="ECO:0007669"/>
    <property type="project" value="UniProtKB-EC"/>
</dbReference>
<dbReference type="SUPFAM" id="SSF55120">
    <property type="entry name" value="Pseudouridine synthase"/>
    <property type="match status" value="1"/>
</dbReference>
<dbReference type="CDD" id="cd02575">
    <property type="entry name" value="PseudoU_synth_EcTruD"/>
    <property type="match status" value="1"/>
</dbReference>
<evidence type="ECO:0000256" key="3">
    <source>
        <dbReference type="ARBA" id="ARBA00023235"/>
    </source>
</evidence>
<feature type="domain" description="TRUD" evidence="5">
    <location>
        <begin position="158"/>
        <end position="305"/>
    </location>
</feature>
<evidence type="ECO:0000256" key="2">
    <source>
        <dbReference type="ARBA" id="ARBA00022694"/>
    </source>
</evidence>
<dbReference type="AlphaFoldDB" id="W9V9Y8"/>
<dbReference type="GO" id="GO:0005829">
    <property type="term" value="C:cytosol"/>
    <property type="evidence" value="ECO:0007669"/>
    <property type="project" value="TreeGrafter"/>
</dbReference>
<dbReference type="GO" id="GO:0003723">
    <property type="term" value="F:RNA binding"/>
    <property type="evidence" value="ECO:0007669"/>
    <property type="project" value="InterPro"/>
</dbReference>
<dbReference type="InterPro" id="IPR011760">
    <property type="entry name" value="PsdUridine_synth_TruD_insert"/>
</dbReference>
<protein>
    <recommendedName>
        <fullName evidence="4">tRNA pseudouridine synthase D</fullName>
        <ecNumber evidence="4">5.4.99.27</ecNumber>
    </recommendedName>
    <alternativeName>
        <fullName evidence="4">tRNA pseudouridine(13) synthase</fullName>
    </alternativeName>
    <alternativeName>
        <fullName evidence="4">tRNA pseudouridylate synthase D</fullName>
    </alternativeName>
    <alternativeName>
        <fullName evidence="4">tRNA-uridine isomerase D</fullName>
    </alternativeName>
</protein>
<dbReference type="PANTHER" id="PTHR47811">
    <property type="entry name" value="TRNA PSEUDOURIDINE SYNTHASE D"/>
    <property type="match status" value="1"/>
</dbReference>
<dbReference type="Gene3D" id="3.30.2350.20">
    <property type="entry name" value="TruD, catalytic domain"/>
    <property type="match status" value="1"/>
</dbReference>
<comment type="function">
    <text evidence="4">Responsible for synthesis of pseudouridine from uracil-13 in transfer RNAs.</text>
</comment>
<comment type="caution">
    <text evidence="6">The sequence shown here is derived from an EMBL/GenBank/DDBJ whole genome shotgun (WGS) entry which is preliminary data.</text>
</comment>
<evidence type="ECO:0000256" key="1">
    <source>
        <dbReference type="ARBA" id="ARBA00007953"/>
    </source>
</evidence>
<evidence type="ECO:0000259" key="5">
    <source>
        <dbReference type="PROSITE" id="PS50984"/>
    </source>
</evidence>
<evidence type="ECO:0000313" key="7">
    <source>
        <dbReference type="Proteomes" id="UP000019460"/>
    </source>
</evidence>
<reference evidence="6 7" key="1">
    <citation type="submission" date="2012-11" db="EMBL/GenBank/DDBJ databases">
        <title>Genome assembly of Thiorhodococcus sp. AK35.</title>
        <authorList>
            <person name="Nupur N."/>
            <person name="Khatri I."/>
            <person name="Subramanian S."/>
            <person name="Pinnaka A."/>
        </authorList>
    </citation>
    <scope>NUCLEOTIDE SEQUENCE [LARGE SCALE GENOMIC DNA]</scope>
    <source>
        <strain evidence="6 7">AK35</strain>
    </source>
</reference>
<dbReference type="InterPro" id="IPR050170">
    <property type="entry name" value="TruD_pseudoU_synthase"/>
</dbReference>
<dbReference type="InterPro" id="IPR020103">
    <property type="entry name" value="PsdUridine_synth_cat_dom_sf"/>
</dbReference>
<dbReference type="PROSITE" id="PS50984">
    <property type="entry name" value="TRUD"/>
    <property type="match status" value="1"/>
</dbReference>
<dbReference type="HAMAP" id="MF_01082">
    <property type="entry name" value="TruD"/>
    <property type="match status" value="1"/>
</dbReference>
<dbReference type="EC" id="5.4.99.27" evidence="4"/>
<gene>
    <name evidence="4" type="primary">truD</name>
    <name evidence="6" type="ORF">D779_0411</name>
</gene>
<name>W9V9Y8_9GAMM</name>
<proteinExistence type="inferred from homology"/>
<dbReference type="Pfam" id="PF01142">
    <property type="entry name" value="TruD"/>
    <property type="match status" value="2"/>
</dbReference>
<sequence length="349" mass="38792">MRWTSFSALPRAHGEPLGQGRLRVVPEDFQVEEHLGFEPDGEGDHLLLWVRKTGANTEWVARKLAALAGVQGSAVGYAGLKDRHAVTAQWFSVPRPRQGLPDWSELNAFGIEVREVHAHRRKLRRGALQGNRFRIRVRDVGLDPERLRECAAAIAGSGVPNYFGAQRFGRDDANLIHAGELFSGAARRVPRHLRGLWLSAARSQIFNQVLAARVERGDWDRPLDGDCLQLDGSHSFFLAERIDETLEERSRRMDLHPTGPLWGRGDLPTQGAVRSAEEAAAMPFEGWTAGLAAAGMDQERRALRLPVSDLEVESDTRDLLVAFYLSAGSYATAVLREFVDCFEERAAEA</sequence>
<dbReference type="NCBIfam" id="NF002153">
    <property type="entry name" value="PRK00984.1-2"/>
    <property type="match status" value="1"/>
</dbReference>
<feature type="active site" description="Nucleophile" evidence="4">
    <location>
        <position position="82"/>
    </location>
</feature>
<dbReference type="STRING" id="1249627.D779_0411"/>
<dbReference type="Proteomes" id="UP000019460">
    <property type="component" value="Unassembled WGS sequence"/>
</dbReference>
<dbReference type="Gene3D" id="3.30.2340.10">
    <property type="entry name" value="TruD, insertion domain"/>
    <property type="match status" value="1"/>
</dbReference>
<keyword evidence="2 4" id="KW-0819">tRNA processing</keyword>
<dbReference type="InterPro" id="IPR001656">
    <property type="entry name" value="PsdUridine_synth_TruD"/>
</dbReference>
<keyword evidence="7" id="KW-1185">Reference proteome</keyword>
<comment type="similarity">
    <text evidence="1 4">Belongs to the pseudouridine synthase TruD family.</text>
</comment>